<dbReference type="AlphaFoldDB" id="A0AAW0Z9U8"/>
<dbReference type="InterPro" id="IPR012132">
    <property type="entry name" value="GMC_OxRdtase"/>
</dbReference>
<evidence type="ECO:0000313" key="5">
    <source>
        <dbReference type="Proteomes" id="UP001432146"/>
    </source>
</evidence>
<dbReference type="GO" id="GO:0016614">
    <property type="term" value="F:oxidoreductase activity, acting on CH-OH group of donors"/>
    <property type="evidence" value="ECO:0007669"/>
    <property type="project" value="InterPro"/>
</dbReference>
<gene>
    <name evidence="4" type="ORF">QLX08_011026</name>
</gene>
<dbReference type="Gene3D" id="3.50.50.60">
    <property type="entry name" value="FAD/NAD(P)-binding domain"/>
    <property type="match status" value="1"/>
</dbReference>
<evidence type="ECO:0000256" key="1">
    <source>
        <dbReference type="ARBA" id="ARBA00010790"/>
    </source>
</evidence>
<comment type="caution">
    <text evidence="4">The sequence shown here is derived from an EMBL/GenBank/DDBJ whole genome shotgun (WGS) entry which is preliminary data.</text>
</comment>
<keyword evidence="2" id="KW-0274">FAD</keyword>
<feature type="domain" description="Glucose-methanol-choline oxidoreductase N-terminal" evidence="3">
    <location>
        <begin position="313"/>
        <end position="327"/>
    </location>
</feature>
<feature type="binding site" evidence="2">
    <location>
        <position position="273"/>
    </location>
    <ligand>
        <name>FAD</name>
        <dbReference type="ChEBI" id="CHEBI:57692"/>
    </ligand>
</feature>
<dbReference type="PROSITE" id="PS00624">
    <property type="entry name" value="GMC_OXRED_2"/>
    <property type="match status" value="1"/>
</dbReference>
<dbReference type="Proteomes" id="UP001432146">
    <property type="component" value="Unassembled WGS sequence"/>
</dbReference>
<comment type="similarity">
    <text evidence="1">Belongs to the GMC oxidoreductase family.</text>
</comment>
<evidence type="ECO:0000259" key="3">
    <source>
        <dbReference type="PROSITE" id="PS00624"/>
    </source>
</evidence>
<dbReference type="InterPro" id="IPR000172">
    <property type="entry name" value="GMC_OxRdtase_N"/>
</dbReference>
<dbReference type="EMBL" id="JAWNGG020000329">
    <property type="protein sequence ID" value="KAK9294320.1"/>
    <property type="molecule type" value="Genomic_DNA"/>
</dbReference>
<dbReference type="InterPro" id="IPR007867">
    <property type="entry name" value="GMC_OxRtase_C"/>
</dbReference>
<evidence type="ECO:0000313" key="4">
    <source>
        <dbReference type="EMBL" id="KAK9294320.1"/>
    </source>
</evidence>
<dbReference type="Pfam" id="PF05199">
    <property type="entry name" value="GMC_oxred_C"/>
    <property type="match status" value="1"/>
</dbReference>
<organism evidence="4 5">
    <name type="scientific">Tetragonisca angustula</name>
    <dbReference type="NCBI Taxonomy" id="166442"/>
    <lineage>
        <taxon>Eukaryota</taxon>
        <taxon>Metazoa</taxon>
        <taxon>Ecdysozoa</taxon>
        <taxon>Arthropoda</taxon>
        <taxon>Hexapoda</taxon>
        <taxon>Insecta</taxon>
        <taxon>Pterygota</taxon>
        <taxon>Neoptera</taxon>
        <taxon>Endopterygota</taxon>
        <taxon>Hymenoptera</taxon>
        <taxon>Apocrita</taxon>
        <taxon>Aculeata</taxon>
        <taxon>Apoidea</taxon>
        <taxon>Anthophila</taxon>
        <taxon>Apidae</taxon>
        <taxon>Tetragonisca</taxon>
    </lineage>
</organism>
<dbReference type="Pfam" id="PF00732">
    <property type="entry name" value="GMC_oxred_N"/>
    <property type="match status" value="1"/>
</dbReference>
<dbReference type="SUPFAM" id="SSF54373">
    <property type="entry name" value="FAD-linked reductases, C-terminal domain"/>
    <property type="match status" value="1"/>
</dbReference>
<dbReference type="PROSITE" id="PS51257">
    <property type="entry name" value="PROKAR_LIPOPROTEIN"/>
    <property type="match status" value="1"/>
</dbReference>
<dbReference type="PANTHER" id="PTHR11552:SF154">
    <property type="entry name" value="FI04917P"/>
    <property type="match status" value="1"/>
</dbReference>
<dbReference type="SUPFAM" id="SSF51905">
    <property type="entry name" value="FAD/NAD(P)-binding domain"/>
    <property type="match status" value="1"/>
</dbReference>
<dbReference type="PIRSF" id="PIRSF000137">
    <property type="entry name" value="Alcohol_oxidase"/>
    <property type="match status" value="1"/>
</dbReference>
<accession>A0AAW0Z9U8</accession>
<feature type="binding site" evidence="2">
    <location>
        <position position="133"/>
    </location>
    <ligand>
        <name>FAD</name>
        <dbReference type="ChEBI" id="CHEBI:57692"/>
    </ligand>
</feature>
<comment type="cofactor">
    <cofactor evidence="2">
        <name>FAD</name>
        <dbReference type="ChEBI" id="CHEBI:57692"/>
    </cofactor>
</comment>
<dbReference type="Gene3D" id="3.30.560.10">
    <property type="entry name" value="Glucose Oxidase, domain 3"/>
    <property type="match status" value="1"/>
</dbReference>
<proteinExistence type="inferred from homology"/>
<keyword evidence="2" id="KW-0285">Flavoprotein</keyword>
<protein>
    <recommendedName>
        <fullName evidence="3">Glucose-methanol-choline oxidoreductase N-terminal domain-containing protein</fullName>
    </recommendedName>
</protein>
<evidence type="ECO:0000256" key="2">
    <source>
        <dbReference type="PIRSR" id="PIRSR000137-2"/>
    </source>
</evidence>
<sequence>MSWVPRNLATQCTSNSTLSACQPSTFMLLTLIANLFGHSEDSYPNKDIEEDYDFIIVGAGSAGCVVANRLSEMEHWKVLLLEAGIEEPEVAEIPAFAYMLPGSNIDWMYHTQPQEYSCQSRKNKECVTPRGKVMGGSSSINMMMYVRGNSRDYDEWAEAGNYGWSYEEILPYFLKSENNLDPEVVKENPRYHSQGGYQSVERFPYDDINNHILLNAWHELGYEFVDINANNQLGVMNLQTTSANGTRQSTNDAFIRPIRCKRRNLTIKTETYVTKLLVDNETKRVTGVEYTTGNNRTKLNTVFAKKEVILSAGSINSPKILMLSGIGPREELEKYGIQVISNLSVGRNLQDHVTTTGLVIELNFTSTNRNISMVEEDISYYTKTHKGPLSATGVLTSCTFTQTTYQHENGIPDIQFLFVGSSREDFLNDPAESFDTHVTPVSYYNAIYILPLLLSPKSRGFLLLNGSDPLWEAPLISPRYFTSNPDLEVLVEGVEIALKLFDTESFQKYDFRLIDKPLPGCEEFKFGEKDYWKCVIMEYTDTIYHPVGTCKMGPKSDPEAVVDERLKVYGIDGLRVVDSSIMPRITRGNTNAPTIMIGEKASDMIKEDWLSGYVGSKRYGVMD</sequence>
<dbReference type="PANTHER" id="PTHR11552">
    <property type="entry name" value="GLUCOSE-METHANOL-CHOLINE GMC OXIDOREDUCTASE"/>
    <property type="match status" value="1"/>
</dbReference>
<name>A0AAW0Z9U8_9HYME</name>
<reference evidence="4 5" key="1">
    <citation type="submission" date="2024-05" db="EMBL/GenBank/DDBJ databases">
        <title>The nuclear and mitochondrial genome assemblies of Tetragonisca angustula (Apidae: Meliponini), a tiny yet remarkable pollinator in the Neotropics.</title>
        <authorList>
            <person name="Ferrari R."/>
            <person name="Ricardo P.C."/>
            <person name="Dias F.C."/>
            <person name="Araujo N.S."/>
            <person name="Soares D.O."/>
            <person name="Zhou Q.-S."/>
            <person name="Zhu C.-D."/>
            <person name="Coutinho L."/>
            <person name="Airas M.C."/>
            <person name="Batista T.M."/>
        </authorList>
    </citation>
    <scope>NUCLEOTIDE SEQUENCE [LARGE SCALE GENOMIC DNA]</scope>
    <source>
        <strain evidence="4">ASF017062</strain>
        <tissue evidence="4">Abdomen</tissue>
    </source>
</reference>
<dbReference type="InterPro" id="IPR036188">
    <property type="entry name" value="FAD/NAD-bd_sf"/>
</dbReference>
<keyword evidence="5" id="KW-1185">Reference proteome</keyword>
<dbReference type="GO" id="GO:0050660">
    <property type="term" value="F:flavin adenine dinucleotide binding"/>
    <property type="evidence" value="ECO:0007669"/>
    <property type="project" value="InterPro"/>
</dbReference>